<dbReference type="Gene3D" id="3.40.390.10">
    <property type="entry name" value="Collagenase (Catalytic Domain)"/>
    <property type="match status" value="1"/>
</dbReference>
<dbReference type="OrthoDB" id="291007at2759"/>
<sequence length="197" mass="22351">MAQPNFSVGRMLLLLTAFATLAMSCISAFNDFKYADNATLLKETIAQYEANPAMGWAHLLGGTSPLKPWPKDESGLVNIRYCWPNLDTKAKLGNPKVPSGTLVIQIDETRTVEGYATIEYNPEEWDNRSHRNQIRLGWAQWHADYPPMQHWLAAHEIGHLLSLTHEHQRADREHYPSNARTWSATPRPKLSPAPIRL</sequence>
<dbReference type="RefSeq" id="XP_033446364.1">
    <property type="nucleotide sequence ID" value="XM_033596957.1"/>
</dbReference>
<name>A0A6A5REK0_9PLEO</name>
<dbReference type="InterPro" id="IPR024079">
    <property type="entry name" value="MetalloPept_cat_dom_sf"/>
</dbReference>
<dbReference type="SUPFAM" id="SSF55486">
    <property type="entry name" value="Metalloproteases ('zincins'), catalytic domain"/>
    <property type="match status" value="1"/>
</dbReference>
<protein>
    <recommendedName>
        <fullName evidence="5">Peptidase M10 metallopeptidase domain-containing protein</fullName>
    </recommendedName>
</protein>
<feature type="signal peptide" evidence="2">
    <location>
        <begin position="1"/>
        <end position="27"/>
    </location>
</feature>
<dbReference type="AlphaFoldDB" id="A0A6A5REK0"/>
<dbReference type="GeneID" id="54354624"/>
<feature type="region of interest" description="Disordered" evidence="1">
    <location>
        <begin position="171"/>
        <end position="197"/>
    </location>
</feature>
<accession>A0A6A5REK0</accession>
<evidence type="ECO:0000313" key="4">
    <source>
        <dbReference type="Proteomes" id="UP000800082"/>
    </source>
</evidence>
<feature type="chain" id="PRO_5025422291" description="Peptidase M10 metallopeptidase domain-containing protein" evidence="2">
    <location>
        <begin position="28"/>
        <end position="197"/>
    </location>
</feature>
<proteinExistence type="predicted"/>
<evidence type="ECO:0000313" key="3">
    <source>
        <dbReference type="EMBL" id="KAF1926112.1"/>
    </source>
</evidence>
<dbReference type="EMBL" id="ML978979">
    <property type="protein sequence ID" value="KAF1926112.1"/>
    <property type="molecule type" value="Genomic_DNA"/>
</dbReference>
<evidence type="ECO:0000256" key="1">
    <source>
        <dbReference type="SAM" id="MobiDB-lite"/>
    </source>
</evidence>
<evidence type="ECO:0000256" key="2">
    <source>
        <dbReference type="SAM" id="SignalP"/>
    </source>
</evidence>
<keyword evidence="2" id="KW-0732">Signal</keyword>
<keyword evidence="4" id="KW-1185">Reference proteome</keyword>
<organism evidence="3 4">
    <name type="scientific">Didymella exigua CBS 183.55</name>
    <dbReference type="NCBI Taxonomy" id="1150837"/>
    <lineage>
        <taxon>Eukaryota</taxon>
        <taxon>Fungi</taxon>
        <taxon>Dikarya</taxon>
        <taxon>Ascomycota</taxon>
        <taxon>Pezizomycotina</taxon>
        <taxon>Dothideomycetes</taxon>
        <taxon>Pleosporomycetidae</taxon>
        <taxon>Pleosporales</taxon>
        <taxon>Pleosporineae</taxon>
        <taxon>Didymellaceae</taxon>
        <taxon>Didymella</taxon>
    </lineage>
</organism>
<dbReference type="GO" id="GO:0008237">
    <property type="term" value="F:metallopeptidase activity"/>
    <property type="evidence" value="ECO:0007669"/>
    <property type="project" value="InterPro"/>
</dbReference>
<gene>
    <name evidence="3" type="ORF">M421DRAFT_7334</name>
</gene>
<dbReference type="Proteomes" id="UP000800082">
    <property type="component" value="Unassembled WGS sequence"/>
</dbReference>
<evidence type="ECO:0008006" key="5">
    <source>
        <dbReference type="Google" id="ProtNLM"/>
    </source>
</evidence>
<reference evidence="3" key="1">
    <citation type="journal article" date="2020" name="Stud. Mycol.">
        <title>101 Dothideomycetes genomes: a test case for predicting lifestyles and emergence of pathogens.</title>
        <authorList>
            <person name="Haridas S."/>
            <person name="Albert R."/>
            <person name="Binder M."/>
            <person name="Bloem J."/>
            <person name="Labutti K."/>
            <person name="Salamov A."/>
            <person name="Andreopoulos B."/>
            <person name="Baker S."/>
            <person name="Barry K."/>
            <person name="Bills G."/>
            <person name="Bluhm B."/>
            <person name="Cannon C."/>
            <person name="Castanera R."/>
            <person name="Culley D."/>
            <person name="Daum C."/>
            <person name="Ezra D."/>
            <person name="Gonzalez J."/>
            <person name="Henrissat B."/>
            <person name="Kuo A."/>
            <person name="Liang C."/>
            <person name="Lipzen A."/>
            <person name="Lutzoni F."/>
            <person name="Magnuson J."/>
            <person name="Mondo S."/>
            <person name="Nolan M."/>
            <person name="Ohm R."/>
            <person name="Pangilinan J."/>
            <person name="Park H.-J."/>
            <person name="Ramirez L."/>
            <person name="Alfaro M."/>
            <person name="Sun H."/>
            <person name="Tritt A."/>
            <person name="Yoshinaga Y."/>
            <person name="Zwiers L.-H."/>
            <person name="Turgeon B."/>
            <person name="Goodwin S."/>
            <person name="Spatafora J."/>
            <person name="Crous P."/>
            <person name="Grigoriev I."/>
        </authorList>
    </citation>
    <scope>NUCLEOTIDE SEQUENCE</scope>
    <source>
        <strain evidence="3">CBS 183.55</strain>
    </source>
</reference>